<comment type="caution">
    <text evidence="10">The sequence shown here is derived from an EMBL/GenBank/DDBJ whole genome shotgun (WGS) entry which is preliminary data.</text>
</comment>
<evidence type="ECO:0000256" key="6">
    <source>
        <dbReference type="ARBA" id="ARBA00022777"/>
    </source>
</evidence>
<dbReference type="Gene3D" id="1.10.287.130">
    <property type="match status" value="1"/>
</dbReference>
<dbReference type="Pfam" id="PF00512">
    <property type="entry name" value="HisKA"/>
    <property type="match status" value="1"/>
</dbReference>
<proteinExistence type="predicted"/>
<dbReference type="InterPro" id="IPR036890">
    <property type="entry name" value="HATPase_C_sf"/>
</dbReference>
<evidence type="ECO:0000256" key="4">
    <source>
        <dbReference type="ARBA" id="ARBA00022553"/>
    </source>
</evidence>
<dbReference type="EMBL" id="VCHX02000112">
    <property type="protein sequence ID" value="TPQ21719.1"/>
    <property type="molecule type" value="Genomic_DNA"/>
</dbReference>
<keyword evidence="11" id="KW-1185">Reference proteome</keyword>
<dbReference type="InterPro" id="IPR003594">
    <property type="entry name" value="HATPase_dom"/>
</dbReference>
<dbReference type="SMART" id="SM00387">
    <property type="entry name" value="HATPase_c"/>
    <property type="match status" value="1"/>
</dbReference>
<keyword evidence="8" id="KW-0812">Transmembrane</keyword>
<evidence type="ECO:0000313" key="10">
    <source>
        <dbReference type="EMBL" id="TPQ21719.1"/>
    </source>
</evidence>
<evidence type="ECO:0000256" key="3">
    <source>
        <dbReference type="ARBA" id="ARBA00012438"/>
    </source>
</evidence>
<keyword evidence="7" id="KW-0902">Two-component regulatory system</keyword>
<name>A0A505DML1_9ACTN</name>
<dbReference type="PROSITE" id="PS50109">
    <property type="entry name" value="HIS_KIN"/>
    <property type="match status" value="1"/>
</dbReference>
<keyword evidence="8" id="KW-1133">Transmembrane helix</keyword>
<dbReference type="Proteomes" id="UP000317378">
    <property type="component" value="Unassembled WGS sequence"/>
</dbReference>
<evidence type="ECO:0000256" key="5">
    <source>
        <dbReference type="ARBA" id="ARBA00022679"/>
    </source>
</evidence>
<dbReference type="EC" id="2.7.13.3" evidence="3"/>
<sequence>MRLLPAAEAGRPGPVAHTDRPRCGLSAVRGLNTVDATPVEKTVYTAAVGPDALAWLLQAELGVAVLLLAAVPAVVRWVRRREARRWAESERRLREFLLTAGHELRNPLTTISGYAQLAFVGDRSQERVRTEALGRVHDEIERMDSLIDELVLLSRHDLGRELRRRRVDLAELCREAAAAARDCHPAYPVRLLVAPGEHIVRGDPLRLHQVVANLLANARRHTPEGTSTTLAVGTEDGYRVVEVTDDGPGVPPELRARIFEPFVRGDAGAATPGSGVGLGLSVVATVAAAHGGTAALEHSVGGAWFRVRLPAAP</sequence>
<feature type="transmembrane region" description="Helical" evidence="8">
    <location>
        <begin position="52"/>
        <end position="75"/>
    </location>
</feature>
<organism evidence="10 11">
    <name type="scientific">Streptomyces sporangiiformans</name>
    <dbReference type="NCBI Taxonomy" id="2315329"/>
    <lineage>
        <taxon>Bacteria</taxon>
        <taxon>Bacillati</taxon>
        <taxon>Actinomycetota</taxon>
        <taxon>Actinomycetes</taxon>
        <taxon>Kitasatosporales</taxon>
        <taxon>Streptomycetaceae</taxon>
        <taxon>Streptomyces</taxon>
    </lineage>
</organism>
<dbReference type="InterPro" id="IPR050736">
    <property type="entry name" value="Sensor_HK_Regulatory"/>
</dbReference>
<evidence type="ECO:0000256" key="2">
    <source>
        <dbReference type="ARBA" id="ARBA00004236"/>
    </source>
</evidence>
<dbReference type="InterPro" id="IPR003661">
    <property type="entry name" value="HisK_dim/P_dom"/>
</dbReference>
<dbReference type="InterPro" id="IPR005467">
    <property type="entry name" value="His_kinase_dom"/>
</dbReference>
<keyword evidence="4" id="KW-0597">Phosphoprotein</keyword>
<comment type="subcellular location">
    <subcellularLocation>
        <location evidence="2">Cell membrane</location>
    </subcellularLocation>
</comment>
<dbReference type="SMART" id="SM00388">
    <property type="entry name" value="HisKA"/>
    <property type="match status" value="1"/>
</dbReference>
<keyword evidence="6 10" id="KW-0418">Kinase</keyword>
<dbReference type="SUPFAM" id="SSF47384">
    <property type="entry name" value="Homodimeric domain of signal transducing histidine kinase"/>
    <property type="match status" value="1"/>
</dbReference>
<dbReference type="PANTHER" id="PTHR43711">
    <property type="entry name" value="TWO-COMPONENT HISTIDINE KINASE"/>
    <property type="match status" value="1"/>
</dbReference>
<evidence type="ECO:0000256" key="8">
    <source>
        <dbReference type="SAM" id="Phobius"/>
    </source>
</evidence>
<comment type="catalytic activity">
    <reaction evidence="1">
        <text>ATP + protein L-histidine = ADP + protein N-phospho-L-histidine.</text>
        <dbReference type="EC" id="2.7.13.3"/>
    </reaction>
</comment>
<dbReference type="SUPFAM" id="SSF55874">
    <property type="entry name" value="ATPase domain of HSP90 chaperone/DNA topoisomerase II/histidine kinase"/>
    <property type="match status" value="1"/>
</dbReference>
<dbReference type="Gene3D" id="3.30.565.10">
    <property type="entry name" value="Histidine kinase-like ATPase, C-terminal domain"/>
    <property type="match status" value="1"/>
</dbReference>
<dbReference type="InterPro" id="IPR004358">
    <property type="entry name" value="Sig_transdc_His_kin-like_C"/>
</dbReference>
<evidence type="ECO:0000259" key="9">
    <source>
        <dbReference type="PROSITE" id="PS50109"/>
    </source>
</evidence>
<dbReference type="PANTHER" id="PTHR43711:SF1">
    <property type="entry name" value="HISTIDINE KINASE 1"/>
    <property type="match status" value="1"/>
</dbReference>
<dbReference type="OrthoDB" id="9786919at2"/>
<feature type="domain" description="Histidine kinase" evidence="9">
    <location>
        <begin position="99"/>
        <end position="313"/>
    </location>
</feature>
<dbReference type="Pfam" id="PF02518">
    <property type="entry name" value="HATPase_c"/>
    <property type="match status" value="1"/>
</dbReference>
<dbReference type="PRINTS" id="PR00344">
    <property type="entry name" value="BCTRLSENSOR"/>
</dbReference>
<keyword evidence="5" id="KW-0808">Transferase</keyword>
<dbReference type="GO" id="GO:0000155">
    <property type="term" value="F:phosphorelay sensor kinase activity"/>
    <property type="evidence" value="ECO:0007669"/>
    <property type="project" value="InterPro"/>
</dbReference>
<dbReference type="CDD" id="cd00075">
    <property type="entry name" value="HATPase"/>
    <property type="match status" value="1"/>
</dbReference>
<dbReference type="AlphaFoldDB" id="A0A505DML1"/>
<keyword evidence="8" id="KW-0472">Membrane</keyword>
<gene>
    <name evidence="10" type="ORF">FGD71_013770</name>
</gene>
<evidence type="ECO:0000256" key="1">
    <source>
        <dbReference type="ARBA" id="ARBA00000085"/>
    </source>
</evidence>
<evidence type="ECO:0000313" key="11">
    <source>
        <dbReference type="Proteomes" id="UP000317378"/>
    </source>
</evidence>
<protein>
    <recommendedName>
        <fullName evidence="3">histidine kinase</fullName>
        <ecNumber evidence="3">2.7.13.3</ecNumber>
    </recommendedName>
</protein>
<dbReference type="InterPro" id="IPR036097">
    <property type="entry name" value="HisK_dim/P_sf"/>
</dbReference>
<accession>A0A505DML1</accession>
<reference evidence="10 11" key="1">
    <citation type="submission" date="2019-06" db="EMBL/GenBank/DDBJ databases">
        <title>Streptomyces sporangiiformans sp. nov., a novel actinomycete isolated from soil in Mount Song.</title>
        <authorList>
            <person name="Han L."/>
        </authorList>
    </citation>
    <scope>NUCLEOTIDE SEQUENCE [LARGE SCALE GENOMIC DNA]</scope>
    <source>
        <strain evidence="10 11">NEAU-SSA 1</strain>
    </source>
</reference>
<dbReference type="GO" id="GO:0005886">
    <property type="term" value="C:plasma membrane"/>
    <property type="evidence" value="ECO:0007669"/>
    <property type="project" value="UniProtKB-SubCell"/>
</dbReference>
<dbReference type="CDD" id="cd00082">
    <property type="entry name" value="HisKA"/>
    <property type="match status" value="1"/>
</dbReference>
<evidence type="ECO:0000256" key="7">
    <source>
        <dbReference type="ARBA" id="ARBA00023012"/>
    </source>
</evidence>